<organism evidence="3 4">
    <name type="scientific">Mesobacillus selenatarsenatis (strain DSM 18680 / JCM 14380 / FERM P-15431 / SF-1)</name>
    <dbReference type="NCBI Taxonomy" id="1321606"/>
    <lineage>
        <taxon>Bacteria</taxon>
        <taxon>Bacillati</taxon>
        <taxon>Bacillota</taxon>
        <taxon>Bacilli</taxon>
        <taxon>Bacillales</taxon>
        <taxon>Bacillaceae</taxon>
        <taxon>Mesobacillus</taxon>
    </lineage>
</organism>
<dbReference type="InterPro" id="IPR005081">
    <property type="entry name" value="SpoIIGA"/>
</dbReference>
<feature type="active site" evidence="1">
    <location>
        <position position="183"/>
    </location>
</feature>
<dbReference type="STRING" id="1321606.SAMD00020551_2390"/>
<protein>
    <submittedName>
        <fullName evidence="3">Sporulation sigma-E factor processing peptidase (SpoIIGA)</fullName>
    </submittedName>
</protein>
<dbReference type="GO" id="GO:0004190">
    <property type="term" value="F:aspartic-type endopeptidase activity"/>
    <property type="evidence" value="ECO:0007669"/>
    <property type="project" value="InterPro"/>
</dbReference>
<feature type="transmembrane region" description="Helical" evidence="2">
    <location>
        <begin position="90"/>
        <end position="110"/>
    </location>
</feature>
<dbReference type="OrthoDB" id="2690199at2"/>
<evidence type="ECO:0000313" key="4">
    <source>
        <dbReference type="Proteomes" id="UP000031014"/>
    </source>
</evidence>
<name>A0A0A8X5C5_MESS1</name>
<gene>
    <name evidence="3" type="ORF">SAMD00020551_2390</name>
</gene>
<dbReference type="EMBL" id="BASE01000048">
    <property type="protein sequence ID" value="GAM14242.1"/>
    <property type="molecule type" value="Genomic_DNA"/>
</dbReference>
<keyword evidence="2" id="KW-1133">Transmembrane helix</keyword>
<feature type="transmembrane region" description="Helical" evidence="2">
    <location>
        <begin position="130"/>
        <end position="147"/>
    </location>
</feature>
<sequence length="312" mass="35190">MKVYLDVIWALNLLFDTFLLYLTAIILKRQVKLWRLCVGGAIGSLLIILSITPFHAAAGHPAGKLFFSILMVLAAFGYKRFRFFFKALMTFYVTTFLLGGTLTGVHYFIQFDMNLASNVAMNHIKGFGDPISWLFVLLGFPLAWHFSKRNIEQFEMTKIQYEALATVEVQFMEMDFNIKGLIDSGNQLYDPISKMPVMILSIADCLDSVPSEIKRIAENPDCVLSGEENFSQQLENRMRIIPCKVVGQEHQLIIAFNPDKIKINTDEGTYIAEKGLISFTAQELSADGSFQCIIHPKMMAGMAKQEPTVKVS</sequence>
<reference evidence="3 4" key="1">
    <citation type="submission" date="2013-06" db="EMBL/GenBank/DDBJ databases">
        <title>Whole genome shotgun sequence of Bacillus selenatarsenatis SF-1.</title>
        <authorList>
            <person name="Kuroda M."/>
            <person name="Sei K."/>
            <person name="Yamashita M."/>
            <person name="Ike M."/>
        </authorList>
    </citation>
    <scope>NUCLEOTIDE SEQUENCE [LARGE SCALE GENOMIC DNA]</scope>
    <source>
        <strain evidence="3 4">SF-1</strain>
    </source>
</reference>
<feature type="transmembrane region" description="Helical" evidence="2">
    <location>
        <begin position="62"/>
        <end position="78"/>
    </location>
</feature>
<evidence type="ECO:0000256" key="2">
    <source>
        <dbReference type="SAM" id="Phobius"/>
    </source>
</evidence>
<dbReference type="NCBIfam" id="TIGR02854">
    <property type="entry name" value="spore_II_GA"/>
    <property type="match status" value="1"/>
</dbReference>
<keyword evidence="2" id="KW-0812">Transmembrane</keyword>
<feature type="transmembrane region" description="Helical" evidence="2">
    <location>
        <begin position="33"/>
        <end position="56"/>
    </location>
</feature>
<dbReference type="Proteomes" id="UP000031014">
    <property type="component" value="Unassembled WGS sequence"/>
</dbReference>
<dbReference type="Pfam" id="PF03419">
    <property type="entry name" value="Peptidase_U4"/>
    <property type="match status" value="1"/>
</dbReference>
<accession>A0A0A8X5C5</accession>
<dbReference type="AlphaFoldDB" id="A0A0A8X5C5"/>
<dbReference type="PIRSF" id="PIRSF018571">
    <property type="entry name" value="SpoIIGA"/>
    <property type="match status" value="1"/>
</dbReference>
<proteinExistence type="predicted"/>
<evidence type="ECO:0000313" key="3">
    <source>
        <dbReference type="EMBL" id="GAM14242.1"/>
    </source>
</evidence>
<comment type="caution">
    <text evidence="3">The sequence shown here is derived from an EMBL/GenBank/DDBJ whole genome shotgun (WGS) entry which is preliminary data.</text>
</comment>
<dbReference type="GO" id="GO:0030436">
    <property type="term" value="P:asexual sporulation"/>
    <property type="evidence" value="ECO:0007669"/>
    <property type="project" value="InterPro"/>
</dbReference>
<dbReference type="GO" id="GO:0006508">
    <property type="term" value="P:proteolysis"/>
    <property type="evidence" value="ECO:0007669"/>
    <property type="project" value="InterPro"/>
</dbReference>
<evidence type="ECO:0000256" key="1">
    <source>
        <dbReference type="PIRSR" id="PIRSR018571-1"/>
    </source>
</evidence>
<keyword evidence="4" id="KW-1185">Reference proteome</keyword>
<keyword evidence="2" id="KW-0472">Membrane</keyword>
<feature type="transmembrane region" description="Helical" evidence="2">
    <location>
        <begin position="6"/>
        <end position="26"/>
    </location>
</feature>
<dbReference type="RefSeq" id="WP_041966017.1">
    <property type="nucleotide sequence ID" value="NZ_BASE01000048.1"/>
</dbReference>